<protein>
    <submittedName>
        <fullName evidence="2">Uncharacterized protein</fullName>
    </submittedName>
</protein>
<feature type="compositionally biased region" description="Basic and acidic residues" evidence="1">
    <location>
        <begin position="10"/>
        <end position="31"/>
    </location>
</feature>
<keyword evidence="3" id="KW-1185">Reference proteome</keyword>
<sequence length="74" mass="8748">MYRQKSSNWTKDRRSFLDGRGKQYRGIEKKPVARPRRSARLREIRALNKSHEESYSSPSLTSNVPSGKLHQREF</sequence>
<feature type="compositionally biased region" description="Polar residues" evidence="1">
    <location>
        <begin position="55"/>
        <end position="65"/>
    </location>
</feature>
<name>A0A6A6D935_9PEZI</name>
<reference evidence="2" key="1">
    <citation type="journal article" date="2020" name="Stud. Mycol.">
        <title>101 Dothideomycetes genomes: a test case for predicting lifestyles and emergence of pathogens.</title>
        <authorList>
            <person name="Haridas S."/>
            <person name="Albert R."/>
            <person name="Binder M."/>
            <person name="Bloem J."/>
            <person name="Labutti K."/>
            <person name="Salamov A."/>
            <person name="Andreopoulos B."/>
            <person name="Baker S."/>
            <person name="Barry K."/>
            <person name="Bills G."/>
            <person name="Bluhm B."/>
            <person name="Cannon C."/>
            <person name="Castanera R."/>
            <person name="Culley D."/>
            <person name="Daum C."/>
            <person name="Ezra D."/>
            <person name="Gonzalez J."/>
            <person name="Henrissat B."/>
            <person name="Kuo A."/>
            <person name="Liang C."/>
            <person name="Lipzen A."/>
            <person name="Lutzoni F."/>
            <person name="Magnuson J."/>
            <person name="Mondo S."/>
            <person name="Nolan M."/>
            <person name="Ohm R."/>
            <person name="Pangilinan J."/>
            <person name="Park H.-J."/>
            <person name="Ramirez L."/>
            <person name="Alfaro M."/>
            <person name="Sun H."/>
            <person name="Tritt A."/>
            <person name="Yoshinaga Y."/>
            <person name="Zwiers L.-H."/>
            <person name="Turgeon B."/>
            <person name="Goodwin S."/>
            <person name="Spatafora J."/>
            <person name="Crous P."/>
            <person name="Grigoriev I."/>
        </authorList>
    </citation>
    <scope>NUCLEOTIDE SEQUENCE</scope>
    <source>
        <strain evidence="2">CBS 207.26</strain>
    </source>
</reference>
<evidence type="ECO:0000313" key="2">
    <source>
        <dbReference type="EMBL" id="KAF2174998.1"/>
    </source>
</evidence>
<accession>A0A6A6D935</accession>
<evidence type="ECO:0000256" key="1">
    <source>
        <dbReference type="SAM" id="MobiDB-lite"/>
    </source>
</evidence>
<dbReference type="AlphaFoldDB" id="A0A6A6D935"/>
<feature type="compositionally biased region" description="Basic and acidic residues" evidence="1">
    <location>
        <begin position="40"/>
        <end position="54"/>
    </location>
</feature>
<gene>
    <name evidence="2" type="ORF">K469DRAFT_703495</name>
</gene>
<feature type="region of interest" description="Disordered" evidence="1">
    <location>
        <begin position="1"/>
        <end position="74"/>
    </location>
</feature>
<organism evidence="2 3">
    <name type="scientific">Zopfia rhizophila CBS 207.26</name>
    <dbReference type="NCBI Taxonomy" id="1314779"/>
    <lineage>
        <taxon>Eukaryota</taxon>
        <taxon>Fungi</taxon>
        <taxon>Dikarya</taxon>
        <taxon>Ascomycota</taxon>
        <taxon>Pezizomycotina</taxon>
        <taxon>Dothideomycetes</taxon>
        <taxon>Dothideomycetes incertae sedis</taxon>
        <taxon>Zopfiaceae</taxon>
        <taxon>Zopfia</taxon>
    </lineage>
</organism>
<dbReference type="EMBL" id="ML994755">
    <property type="protein sequence ID" value="KAF2174998.1"/>
    <property type="molecule type" value="Genomic_DNA"/>
</dbReference>
<evidence type="ECO:0000313" key="3">
    <source>
        <dbReference type="Proteomes" id="UP000800200"/>
    </source>
</evidence>
<dbReference type="Proteomes" id="UP000800200">
    <property type="component" value="Unassembled WGS sequence"/>
</dbReference>
<proteinExistence type="predicted"/>